<name>A0A2T0QF35_9ACTN</name>
<feature type="transmembrane region" description="Helical" evidence="5">
    <location>
        <begin position="52"/>
        <end position="75"/>
    </location>
</feature>
<dbReference type="PANTHER" id="PTHR23528:SF1">
    <property type="entry name" value="MAJOR FACILITATOR SUPERFAMILY (MFS) PROFILE DOMAIN-CONTAINING PROTEIN"/>
    <property type="match status" value="1"/>
</dbReference>
<evidence type="ECO:0000256" key="2">
    <source>
        <dbReference type="ARBA" id="ARBA00022692"/>
    </source>
</evidence>
<keyword evidence="8" id="KW-1185">Reference proteome</keyword>
<protein>
    <submittedName>
        <fullName evidence="7">Na+/melibiose symporter-like transporter</fullName>
    </submittedName>
</protein>
<dbReference type="GO" id="GO:0005886">
    <property type="term" value="C:plasma membrane"/>
    <property type="evidence" value="ECO:0007669"/>
    <property type="project" value="UniProtKB-SubCell"/>
</dbReference>
<dbReference type="OrthoDB" id="7584869at2"/>
<gene>
    <name evidence="7" type="ORF">CLV72_1011149</name>
</gene>
<feature type="transmembrane region" description="Helical" evidence="5">
    <location>
        <begin position="173"/>
        <end position="194"/>
    </location>
</feature>
<feature type="transmembrane region" description="Helical" evidence="5">
    <location>
        <begin position="227"/>
        <end position="251"/>
    </location>
</feature>
<feature type="transmembrane region" description="Helical" evidence="5">
    <location>
        <begin position="112"/>
        <end position="134"/>
    </location>
</feature>
<evidence type="ECO:0000313" key="7">
    <source>
        <dbReference type="EMBL" id="PRY02547.1"/>
    </source>
</evidence>
<reference evidence="7 8" key="1">
    <citation type="submission" date="2018-03" db="EMBL/GenBank/DDBJ databases">
        <title>Genomic Encyclopedia of Archaeal and Bacterial Type Strains, Phase II (KMG-II): from individual species to whole genera.</title>
        <authorList>
            <person name="Goeker M."/>
        </authorList>
    </citation>
    <scope>NUCLEOTIDE SEQUENCE [LARGE SCALE GENOMIC DNA]</scope>
    <source>
        <strain evidence="7 8">DSM 45601</strain>
    </source>
</reference>
<proteinExistence type="predicted"/>
<dbReference type="SUPFAM" id="SSF103473">
    <property type="entry name" value="MFS general substrate transporter"/>
    <property type="match status" value="1"/>
</dbReference>
<feature type="transmembrane region" description="Helical" evidence="5">
    <location>
        <begin position="263"/>
        <end position="286"/>
    </location>
</feature>
<feature type="transmembrane region" description="Helical" evidence="5">
    <location>
        <begin position="298"/>
        <end position="316"/>
    </location>
</feature>
<dbReference type="PANTHER" id="PTHR23528">
    <property type="match status" value="1"/>
</dbReference>
<dbReference type="PROSITE" id="PS00216">
    <property type="entry name" value="SUGAR_TRANSPORT_1"/>
    <property type="match status" value="1"/>
</dbReference>
<keyword evidence="3 5" id="KW-1133">Transmembrane helix</keyword>
<feature type="transmembrane region" description="Helical" evidence="5">
    <location>
        <begin position="87"/>
        <end position="106"/>
    </location>
</feature>
<comment type="subcellular location">
    <subcellularLocation>
        <location evidence="1">Cell membrane</location>
        <topology evidence="1">Multi-pass membrane protein</topology>
    </subcellularLocation>
</comment>
<organism evidence="7 8">
    <name type="scientific">Allonocardiopsis opalescens</name>
    <dbReference type="NCBI Taxonomy" id="1144618"/>
    <lineage>
        <taxon>Bacteria</taxon>
        <taxon>Bacillati</taxon>
        <taxon>Actinomycetota</taxon>
        <taxon>Actinomycetes</taxon>
        <taxon>Streptosporangiales</taxon>
        <taxon>Allonocardiopsis</taxon>
    </lineage>
</organism>
<comment type="caution">
    <text evidence="7">The sequence shown here is derived from an EMBL/GenBank/DDBJ whole genome shotgun (WGS) entry which is preliminary data.</text>
</comment>
<dbReference type="PROSITE" id="PS50850">
    <property type="entry name" value="MFS"/>
    <property type="match status" value="1"/>
</dbReference>
<accession>A0A2T0QF35</accession>
<evidence type="ECO:0000313" key="8">
    <source>
        <dbReference type="Proteomes" id="UP000237846"/>
    </source>
</evidence>
<feature type="transmembrane region" description="Helical" evidence="5">
    <location>
        <begin position="392"/>
        <end position="412"/>
    </location>
</feature>
<dbReference type="InterPro" id="IPR036259">
    <property type="entry name" value="MFS_trans_sf"/>
</dbReference>
<dbReference type="Proteomes" id="UP000237846">
    <property type="component" value="Unassembled WGS sequence"/>
</dbReference>
<evidence type="ECO:0000256" key="4">
    <source>
        <dbReference type="ARBA" id="ARBA00023136"/>
    </source>
</evidence>
<feature type="domain" description="Major facilitator superfamily (MFS) profile" evidence="6">
    <location>
        <begin position="14"/>
        <end position="416"/>
    </location>
</feature>
<dbReference type="InterPro" id="IPR005829">
    <property type="entry name" value="Sugar_transporter_CS"/>
</dbReference>
<dbReference type="InterPro" id="IPR011701">
    <property type="entry name" value="MFS"/>
</dbReference>
<dbReference type="AlphaFoldDB" id="A0A2T0QF35"/>
<dbReference type="EMBL" id="PVZC01000001">
    <property type="protein sequence ID" value="PRY02547.1"/>
    <property type="molecule type" value="Genomic_DNA"/>
</dbReference>
<dbReference type="Pfam" id="PF07690">
    <property type="entry name" value="MFS_1"/>
    <property type="match status" value="1"/>
</dbReference>
<feature type="transmembrane region" description="Helical" evidence="5">
    <location>
        <begin position="12"/>
        <end position="32"/>
    </location>
</feature>
<dbReference type="InterPro" id="IPR020846">
    <property type="entry name" value="MFS_dom"/>
</dbReference>
<evidence type="ECO:0000256" key="3">
    <source>
        <dbReference type="ARBA" id="ARBA00022989"/>
    </source>
</evidence>
<feature type="transmembrane region" description="Helical" evidence="5">
    <location>
        <begin position="322"/>
        <end position="348"/>
    </location>
</feature>
<keyword evidence="2 5" id="KW-0812">Transmembrane</keyword>
<sequence length="416" mass="43599">MESDSPSERRVPWWAILLALGATFGTMMAAVVPTAFSLALRVEELAPGRTEVLGFILSAGAAATLVMAPITGIVSDRTRSRWGKRRPFTVIGAFVGAGSIPLMTGAPDTTMLTLGWVLSTVGWSTASASVGNWKADRLPPGQRGKVSGLTALITHIAPVVGIILVSSVRDHTWLVFLIPAVVGSVGTALFVVLIPEPSTRDAPPQGGLQVGEVLRSYLFRPRDAPDFAWVWLGRFVFFMGLTLTTSFTVYMYAQRLALPVADIAPVLALTSSLGIITTTIGSVGGGWISDRIGRRRPLVLVGAALFATGGVVSAFAHDLVTLVGGTLLSSMGIAAFTAVGQALLLDVLPHRETQAGRYMATMLLAQKIPGVTAPLLTPLILAVGGGPQNFTLLYLVMAVLGTAGGTVIAFFVRGAR</sequence>
<dbReference type="Gene3D" id="1.20.1250.20">
    <property type="entry name" value="MFS general substrate transporter like domains"/>
    <property type="match status" value="2"/>
</dbReference>
<evidence type="ECO:0000259" key="6">
    <source>
        <dbReference type="PROSITE" id="PS50850"/>
    </source>
</evidence>
<evidence type="ECO:0000256" key="5">
    <source>
        <dbReference type="SAM" id="Phobius"/>
    </source>
</evidence>
<evidence type="ECO:0000256" key="1">
    <source>
        <dbReference type="ARBA" id="ARBA00004651"/>
    </source>
</evidence>
<feature type="transmembrane region" description="Helical" evidence="5">
    <location>
        <begin position="146"/>
        <end position="167"/>
    </location>
</feature>
<feature type="transmembrane region" description="Helical" evidence="5">
    <location>
        <begin position="368"/>
        <end position="386"/>
    </location>
</feature>
<dbReference type="RefSeq" id="WP_106240310.1">
    <property type="nucleotide sequence ID" value="NZ_PVZC01000001.1"/>
</dbReference>
<dbReference type="GO" id="GO:0022857">
    <property type="term" value="F:transmembrane transporter activity"/>
    <property type="evidence" value="ECO:0007669"/>
    <property type="project" value="InterPro"/>
</dbReference>
<keyword evidence="4 5" id="KW-0472">Membrane</keyword>